<dbReference type="Proteomes" id="UP000044841">
    <property type="component" value="Unassembled WGS sequence"/>
</dbReference>
<organism evidence="1 2">
    <name type="scientific">Rhizoctonia solani</name>
    <dbReference type="NCBI Taxonomy" id="456999"/>
    <lineage>
        <taxon>Eukaryota</taxon>
        <taxon>Fungi</taxon>
        <taxon>Dikarya</taxon>
        <taxon>Basidiomycota</taxon>
        <taxon>Agaricomycotina</taxon>
        <taxon>Agaricomycetes</taxon>
        <taxon>Cantharellales</taxon>
        <taxon>Ceratobasidiaceae</taxon>
        <taxon>Rhizoctonia</taxon>
    </lineage>
</organism>
<gene>
    <name evidence="1" type="ORF">RSOLAG22IIIB_06730</name>
</gene>
<dbReference type="EMBL" id="CYGV01001856">
    <property type="protein sequence ID" value="CUA77693.1"/>
    <property type="molecule type" value="Genomic_DNA"/>
</dbReference>
<protein>
    <submittedName>
        <fullName evidence="1">Uncharacterized protein</fullName>
    </submittedName>
</protein>
<name>A0A0K6GGE6_9AGAM</name>
<evidence type="ECO:0000313" key="2">
    <source>
        <dbReference type="Proteomes" id="UP000044841"/>
    </source>
</evidence>
<dbReference type="AlphaFoldDB" id="A0A0K6GGE6"/>
<evidence type="ECO:0000313" key="1">
    <source>
        <dbReference type="EMBL" id="CUA77693.1"/>
    </source>
</evidence>
<reference evidence="1 2" key="1">
    <citation type="submission" date="2015-07" db="EMBL/GenBank/DDBJ databases">
        <authorList>
            <person name="Noorani M."/>
        </authorList>
    </citation>
    <scope>NUCLEOTIDE SEQUENCE [LARGE SCALE GENOMIC DNA]</scope>
    <source>
        <strain evidence="1">BBA 69670</strain>
    </source>
</reference>
<sequence>MSAQSIGAQAELHKIQNTRGISYAGAWTKYGFHEDGFTSGLRAATSIPIPGLKVQLPFSIASPDRASGSVVTRKLGEKLFVMAESVRCVISFVVWWALGVMGAVDAPKKKIE</sequence>
<keyword evidence="2" id="KW-1185">Reference proteome</keyword>
<accession>A0A0K6GGE6</accession>
<proteinExistence type="predicted"/>